<reference evidence="2 3" key="1">
    <citation type="journal article" date="2018" name="Nat. Ecol. Evol.">
        <title>Pezizomycetes genomes reveal the molecular basis of ectomycorrhizal truffle lifestyle.</title>
        <authorList>
            <person name="Murat C."/>
            <person name="Payen T."/>
            <person name="Noel B."/>
            <person name="Kuo A."/>
            <person name="Morin E."/>
            <person name="Chen J."/>
            <person name="Kohler A."/>
            <person name="Krizsan K."/>
            <person name="Balestrini R."/>
            <person name="Da Silva C."/>
            <person name="Montanini B."/>
            <person name="Hainaut M."/>
            <person name="Levati E."/>
            <person name="Barry K.W."/>
            <person name="Belfiori B."/>
            <person name="Cichocki N."/>
            <person name="Clum A."/>
            <person name="Dockter R.B."/>
            <person name="Fauchery L."/>
            <person name="Guy J."/>
            <person name="Iotti M."/>
            <person name="Le Tacon F."/>
            <person name="Lindquist E.A."/>
            <person name="Lipzen A."/>
            <person name="Malagnac F."/>
            <person name="Mello A."/>
            <person name="Molinier V."/>
            <person name="Miyauchi S."/>
            <person name="Poulain J."/>
            <person name="Riccioni C."/>
            <person name="Rubini A."/>
            <person name="Sitrit Y."/>
            <person name="Splivallo R."/>
            <person name="Traeger S."/>
            <person name="Wang M."/>
            <person name="Zifcakova L."/>
            <person name="Wipf D."/>
            <person name="Zambonelli A."/>
            <person name="Paolocci F."/>
            <person name="Nowrousian M."/>
            <person name="Ottonello S."/>
            <person name="Baldrian P."/>
            <person name="Spatafora J.W."/>
            <person name="Henrissat B."/>
            <person name="Nagy L.G."/>
            <person name="Aury J.M."/>
            <person name="Wincker P."/>
            <person name="Grigoriev I.V."/>
            <person name="Bonfante P."/>
            <person name="Martin F.M."/>
        </authorList>
    </citation>
    <scope>NUCLEOTIDE SEQUENCE [LARGE SCALE GENOMIC DNA]</scope>
    <source>
        <strain evidence="2 3">120613-1</strain>
    </source>
</reference>
<accession>A0A3N4JYX7</accession>
<protein>
    <submittedName>
        <fullName evidence="2">Uncharacterized protein</fullName>
    </submittedName>
</protein>
<evidence type="ECO:0000256" key="1">
    <source>
        <dbReference type="SAM" id="MobiDB-lite"/>
    </source>
</evidence>
<gene>
    <name evidence="2" type="ORF">L873DRAFT_1828328</name>
</gene>
<evidence type="ECO:0000313" key="3">
    <source>
        <dbReference type="Proteomes" id="UP000276215"/>
    </source>
</evidence>
<proteinExistence type="predicted"/>
<dbReference type="AlphaFoldDB" id="A0A3N4JYX7"/>
<dbReference type="EMBL" id="ML120392">
    <property type="protein sequence ID" value="RPA98894.1"/>
    <property type="molecule type" value="Genomic_DNA"/>
</dbReference>
<keyword evidence="3" id="KW-1185">Reference proteome</keyword>
<feature type="region of interest" description="Disordered" evidence="1">
    <location>
        <begin position="13"/>
        <end position="37"/>
    </location>
</feature>
<feature type="compositionally biased region" description="Basic and acidic residues" evidence="1">
    <location>
        <begin position="16"/>
        <end position="32"/>
    </location>
</feature>
<evidence type="ECO:0000313" key="2">
    <source>
        <dbReference type="EMBL" id="RPA98894.1"/>
    </source>
</evidence>
<dbReference type="Proteomes" id="UP000276215">
    <property type="component" value="Unassembled WGS sequence"/>
</dbReference>
<name>A0A3N4JYX7_9PEZI</name>
<dbReference type="OrthoDB" id="5380764at2759"/>
<sequence>MLPMMLKNVRPPGIIADDKLPPKPRTSDLPHENHHHSALSTVEILDPELEDFWIKSLDKPSLEASINITNPHLIEAVVSYVMSFILKSSSDVNSEKKMKVAVNQGASKKYFRLHRPWQVSGLSHDRSTREDIIMFFQQAPGGFVRHTDFHRHYPKYDALFNSREMQRFENLWKSCTIWDRKHQGYFLNPACLPANNGSMFIPPPLLILKGIVYDVTNLGV</sequence>
<organism evidence="2 3">
    <name type="scientific">Choiromyces venosus 120613-1</name>
    <dbReference type="NCBI Taxonomy" id="1336337"/>
    <lineage>
        <taxon>Eukaryota</taxon>
        <taxon>Fungi</taxon>
        <taxon>Dikarya</taxon>
        <taxon>Ascomycota</taxon>
        <taxon>Pezizomycotina</taxon>
        <taxon>Pezizomycetes</taxon>
        <taxon>Pezizales</taxon>
        <taxon>Tuberaceae</taxon>
        <taxon>Choiromyces</taxon>
    </lineage>
</organism>